<feature type="region of interest" description="Disordered" evidence="13">
    <location>
        <begin position="1"/>
        <end position="24"/>
    </location>
</feature>
<dbReference type="GO" id="GO:0005243">
    <property type="term" value="F:gap junction channel activity"/>
    <property type="evidence" value="ECO:0007669"/>
    <property type="project" value="TreeGrafter"/>
</dbReference>
<dbReference type="PANTHER" id="PTHR11893:SF36">
    <property type="entry name" value="INNEXIN-5"/>
    <property type="match status" value="1"/>
</dbReference>
<dbReference type="AlphaFoldDB" id="A0AAV4XM25"/>
<dbReference type="InterPro" id="IPR000990">
    <property type="entry name" value="Innexin"/>
</dbReference>
<comment type="subcellular location">
    <subcellularLocation>
        <location evidence="1">Cell junction</location>
        <location evidence="1">Gap junction</location>
    </subcellularLocation>
    <subcellularLocation>
        <location evidence="2 12">Cell membrane</location>
        <topology evidence="2 12">Multi-pass membrane protein</topology>
    </subcellularLocation>
</comment>
<feature type="transmembrane region" description="Helical" evidence="12">
    <location>
        <begin position="211"/>
        <end position="231"/>
    </location>
</feature>
<keyword evidence="9 12" id="KW-0406">Ion transport</keyword>
<dbReference type="PANTHER" id="PTHR11893">
    <property type="entry name" value="INNEXIN"/>
    <property type="match status" value="1"/>
</dbReference>
<accession>A0AAV4XM25</accession>
<keyword evidence="10 12" id="KW-0472">Membrane</keyword>
<keyword evidence="4" id="KW-1003">Cell membrane</keyword>
<keyword evidence="15" id="KW-1185">Reference proteome</keyword>
<comment type="caution">
    <text evidence="12">Lacks conserved residue(s) required for the propagation of feature annotation.</text>
</comment>
<protein>
    <recommendedName>
        <fullName evidence="12">Innexin</fullName>
    </recommendedName>
</protein>
<evidence type="ECO:0000256" key="5">
    <source>
        <dbReference type="ARBA" id="ARBA00022692"/>
    </source>
</evidence>
<organism evidence="14 15">
    <name type="scientific">Caerostris extrusa</name>
    <name type="common">Bark spider</name>
    <name type="synonym">Caerostris bankana</name>
    <dbReference type="NCBI Taxonomy" id="172846"/>
    <lineage>
        <taxon>Eukaryota</taxon>
        <taxon>Metazoa</taxon>
        <taxon>Ecdysozoa</taxon>
        <taxon>Arthropoda</taxon>
        <taxon>Chelicerata</taxon>
        <taxon>Arachnida</taxon>
        <taxon>Araneae</taxon>
        <taxon>Araneomorphae</taxon>
        <taxon>Entelegynae</taxon>
        <taxon>Araneoidea</taxon>
        <taxon>Araneidae</taxon>
        <taxon>Caerostris</taxon>
    </lineage>
</organism>
<evidence type="ECO:0000256" key="2">
    <source>
        <dbReference type="ARBA" id="ARBA00004651"/>
    </source>
</evidence>
<evidence type="ECO:0000256" key="6">
    <source>
        <dbReference type="ARBA" id="ARBA00022868"/>
    </source>
</evidence>
<evidence type="ECO:0000313" key="15">
    <source>
        <dbReference type="Proteomes" id="UP001054945"/>
    </source>
</evidence>
<name>A0AAV4XM25_CAEEX</name>
<feature type="transmembrane region" description="Helical" evidence="12">
    <location>
        <begin position="171"/>
        <end position="190"/>
    </location>
</feature>
<keyword evidence="3 12" id="KW-0813">Transport</keyword>
<evidence type="ECO:0000256" key="13">
    <source>
        <dbReference type="SAM" id="MobiDB-lite"/>
    </source>
</evidence>
<dbReference type="GO" id="GO:0005921">
    <property type="term" value="C:gap junction"/>
    <property type="evidence" value="ECO:0007669"/>
    <property type="project" value="UniProtKB-SubCell"/>
</dbReference>
<dbReference type="Pfam" id="PF00876">
    <property type="entry name" value="Innexin"/>
    <property type="match status" value="1"/>
</dbReference>
<feature type="transmembrane region" description="Helical" evidence="12">
    <location>
        <begin position="237"/>
        <end position="263"/>
    </location>
</feature>
<keyword evidence="8 12" id="KW-1133">Transmembrane helix</keyword>
<dbReference type="EMBL" id="BPLR01017952">
    <property type="protein sequence ID" value="GIY95717.1"/>
    <property type="molecule type" value="Genomic_DNA"/>
</dbReference>
<evidence type="ECO:0000256" key="9">
    <source>
        <dbReference type="ARBA" id="ARBA00023065"/>
    </source>
</evidence>
<keyword evidence="5 12" id="KW-0812">Transmembrane</keyword>
<dbReference type="GO" id="GO:0034220">
    <property type="term" value="P:monoatomic ion transmembrane transport"/>
    <property type="evidence" value="ECO:0007669"/>
    <property type="project" value="UniProtKB-KW"/>
</dbReference>
<evidence type="ECO:0000256" key="10">
    <source>
        <dbReference type="ARBA" id="ARBA00023136"/>
    </source>
</evidence>
<evidence type="ECO:0000256" key="3">
    <source>
        <dbReference type="ARBA" id="ARBA00022448"/>
    </source>
</evidence>
<sequence>MLQSFSILKGSVAPHAPGRPSRSSSSCTTGSPSCCSCSPACSSPPGSSWGTGSGAWQDPYGDISTAPWTPTAGWLPPIPSVRPTSRRLALKYRIQESANQKIPLSIPTGITTNISICQDTKAEKEIESRFDLAATYIEDRWGTHSLYGLQYIFCEVLSILNLIVQSYLVDIFLGGEFLGLGYFYIPYYSAKRLQDPIRMFPLVTNCYFKKYGASGFVDTIDALCVLPINALNVKIYLFIWVWFAILLGLSFASLMHFCLAWFAPKYRNLPLVLKSLVFRNRVNYGYYKRVVMRGNFGDWFVLSSIKNNMDSLEFSHLMENLWYKLSNVGTETKEP</sequence>
<evidence type="ECO:0000256" key="4">
    <source>
        <dbReference type="ARBA" id="ARBA00022475"/>
    </source>
</evidence>
<gene>
    <name evidence="14" type="primary">Inx2</name>
    <name evidence="12" type="synonym">inx</name>
    <name evidence="14" type="ORF">CEXT_490941</name>
</gene>
<evidence type="ECO:0000256" key="11">
    <source>
        <dbReference type="ARBA" id="ARBA00023303"/>
    </source>
</evidence>
<keyword evidence="11 12" id="KW-0407">Ion channel</keyword>
<dbReference type="Proteomes" id="UP001054945">
    <property type="component" value="Unassembled WGS sequence"/>
</dbReference>
<dbReference type="PROSITE" id="PS51013">
    <property type="entry name" value="PANNEXIN"/>
    <property type="match status" value="1"/>
</dbReference>
<comment type="function">
    <text evidence="12">Structural component of the gap junctions.</text>
</comment>
<reference evidence="14 15" key="1">
    <citation type="submission" date="2021-06" db="EMBL/GenBank/DDBJ databases">
        <title>Caerostris extrusa draft genome.</title>
        <authorList>
            <person name="Kono N."/>
            <person name="Arakawa K."/>
        </authorList>
    </citation>
    <scope>NUCLEOTIDE SEQUENCE [LARGE SCALE GENOMIC DNA]</scope>
</reference>
<dbReference type="PRINTS" id="PR01262">
    <property type="entry name" value="INNEXIN"/>
</dbReference>
<evidence type="ECO:0000313" key="14">
    <source>
        <dbReference type="EMBL" id="GIY95717.1"/>
    </source>
</evidence>
<evidence type="ECO:0000256" key="12">
    <source>
        <dbReference type="RuleBase" id="RU010713"/>
    </source>
</evidence>
<comment type="caution">
    <text evidence="14">The sequence shown here is derived from an EMBL/GenBank/DDBJ whole genome shotgun (WGS) entry which is preliminary data.</text>
</comment>
<keyword evidence="6" id="KW-0303">Gap junction</keyword>
<dbReference type="GO" id="GO:0005886">
    <property type="term" value="C:plasma membrane"/>
    <property type="evidence" value="ECO:0007669"/>
    <property type="project" value="UniProtKB-SubCell"/>
</dbReference>
<keyword evidence="7" id="KW-0965">Cell junction</keyword>
<evidence type="ECO:0000256" key="7">
    <source>
        <dbReference type="ARBA" id="ARBA00022949"/>
    </source>
</evidence>
<evidence type="ECO:0000256" key="1">
    <source>
        <dbReference type="ARBA" id="ARBA00004610"/>
    </source>
</evidence>
<evidence type="ECO:0000256" key="8">
    <source>
        <dbReference type="ARBA" id="ARBA00022989"/>
    </source>
</evidence>
<proteinExistence type="inferred from homology"/>
<comment type="similarity">
    <text evidence="12">Belongs to the pannexin family.</text>
</comment>